<evidence type="ECO:0000313" key="2">
    <source>
        <dbReference type="Proteomes" id="UP001163096"/>
    </source>
</evidence>
<dbReference type="KEGG" id="mou:OU421_10960"/>
<dbReference type="EMBL" id="CP113361">
    <property type="protein sequence ID" value="WAI00925.1"/>
    <property type="molecule type" value="Genomic_DNA"/>
</dbReference>
<protein>
    <submittedName>
        <fullName evidence="1">HEAT repeat domain-containing protein</fullName>
    </submittedName>
</protein>
<organism evidence="1 2">
    <name type="scientific">Methanogenium organophilum</name>
    <dbReference type="NCBI Taxonomy" id="2199"/>
    <lineage>
        <taxon>Archaea</taxon>
        <taxon>Methanobacteriati</taxon>
        <taxon>Methanobacteriota</taxon>
        <taxon>Stenosarchaea group</taxon>
        <taxon>Methanomicrobia</taxon>
        <taxon>Methanomicrobiales</taxon>
        <taxon>Methanomicrobiaceae</taxon>
        <taxon>Methanogenium</taxon>
    </lineage>
</organism>
<dbReference type="PANTHER" id="PTHR12697">
    <property type="entry name" value="PBS LYASE HEAT-LIKE PROTEIN"/>
    <property type="match status" value="1"/>
</dbReference>
<dbReference type="RefSeq" id="WP_268186130.1">
    <property type="nucleotide sequence ID" value="NZ_CP113361.1"/>
</dbReference>
<sequence length="111" mass="12958">MGEKQERDAKREEMFAYFLRNLTSDNPSLRFGAAHSLGRMNDPRAIEPLIALLNDEDWRVRFKTVWALGRLGDLRVLAFLSPLSRDESETVRDSVVQAKEEILRRESMKHR</sequence>
<dbReference type="AlphaFoldDB" id="A0A9X9T7Q1"/>
<dbReference type="SMART" id="SM00567">
    <property type="entry name" value="EZ_HEAT"/>
    <property type="match status" value="2"/>
</dbReference>
<dbReference type="PANTHER" id="PTHR12697:SF5">
    <property type="entry name" value="DEOXYHYPUSINE HYDROXYLASE"/>
    <property type="match status" value="1"/>
</dbReference>
<dbReference type="GO" id="GO:0016491">
    <property type="term" value="F:oxidoreductase activity"/>
    <property type="evidence" value="ECO:0007669"/>
    <property type="project" value="TreeGrafter"/>
</dbReference>
<dbReference type="Proteomes" id="UP001163096">
    <property type="component" value="Chromosome"/>
</dbReference>
<name>A0A9X9T7Q1_METOG</name>
<evidence type="ECO:0000313" key="1">
    <source>
        <dbReference type="EMBL" id="WAI00925.1"/>
    </source>
</evidence>
<dbReference type="GeneID" id="76835628"/>
<accession>A0A9X9T7Q1</accession>
<reference evidence="1" key="1">
    <citation type="submission" date="2022-11" db="EMBL/GenBank/DDBJ databases">
        <title>Complete genome sequence of Methanogenium organophilum DSM 3596.</title>
        <authorList>
            <person name="Chen S.-C."/>
            <person name="Lai S.-J."/>
            <person name="You Y.-T."/>
        </authorList>
    </citation>
    <scope>NUCLEOTIDE SEQUENCE</scope>
    <source>
        <strain evidence="1">DSM 3596</strain>
    </source>
</reference>
<dbReference type="InterPro" id="IPR004155">
    <property type="entry name" value="PBS_lyase_HEAT"/>
</dbReference>
<gene>
    <name evidence="1" type="ORF">OU421_10960</name>
</gene>
<dbReference type="Pfam" id="PF13646">
    <property type="entry name" value="HEAT_2"/>
    <property type="match status" value="1"/>
</dbReference>
<dbReference type="SUPFAM" id="SSF48371">
    <property type="entry name" value="ARM repeat"/>
    <property type="match status" value="1"/>
</dbReference>
<keyword evidence="2" id="KW-1185">Reference proteome</keyword>
<proteinExistence type="predicted"/>
<dbReference type="InterPro" id="IPR011989">
    <property type="entry name" value="ARM-like"/>
</dbReference>
<dbReference type="InterPro" id="IPR016024">
    <property type="entry name" value="ARM-type_fold"/>
</dbReference>
<dbReference type="Gene3D" id="1.25.10.10">
    <property type="entry name" value="Leucine-rich Repeat Variant"/>
    <property type="match status" value="1"/>
</dbReference>